<dbReference type="AlphaFoldDB" id="A0A2G8JI67"/>
<evidence type="ECO:0000313" key="1">
    <source>
        <dbReference type="EMBL" id="PIK35419.1"/>
    </source>
</evidence>
<gene>
    <name evidence="1" type="ORF">BSL78_27763</name>
</gene>
<evidence type="ECO:0008006" key="3">
    <source>
        <dbReference type="Google" id="ProtNLM"/>
    </source>
</evidence>
<accession>A0A2G8JI67</accession>
<protein>
    <recommendedName>
        <fullName evidence="3">RNA transcription, translation and transport factor protein</fullName>
    </recommendedName>
</protein>
<comment type="caution">
    <text evidence="1">The sequence shown here is derived from an EMBL/GenBank/DDBJ whole genome shotgun (WGS) entry which is preliminary data.</text>
</comment>
<reference evidence="1 2" key="1">
    <citation type="journal article" date="2017" name="PLoS Biol.">
        <title>The sea cucumber genome provides insights into morphological evolution and visceral regeneration.</title>
        <authorList>
            <person name="Zhang X."/>
            <person name="Sun L."/>
            <person name="Yuan J."/>
            <person name="Sun Y."/>
            <person name="Gao Y."/>
            <person name="Zhang L."/>
            <person name="Li S."/>
            <person name="Dai H."/>
            <person name="Hamel J.F."/>
            <person name="Liu C."/>
            <person name="Yu Y."/>
            <person name="Liu S."/>
            <person name="Lin W."/>
            <person name="Guo K."/>
            <person name="Jin S."/>
            <person name="Xu P."/>
            <person name="Storey K.B."/>
            <person name="Huan P."/>
            <person name="Zhang T."/>
            <person name="Zhou Y."/>
            <person name="Zhang J."/>
            <person name="Lin C."/>
            <person name="Li X."/>
            <person name="Xing L."/>
            <person name="Huo D."/>
            <person name="Sun M."/>
            <person name="Wang L."/>
            <person name="Mercier A."/>
            <person name="Li F."/>
            <person name="Yang H."/>
            <person name="Xiang J."/>
        </authorList>
    </citation>
    <scope>NUCLEOTIDE SEQUENCE [LARGE SCALE GENOMIC DNA]</scope>
    <source>
        <strain evidence="1">Shaxun</strain>
        <tissue evidence="1">Muscle</tissue>
    </source>
</reference>
<evidence type="ECO:0000313" key="2">
    <source>
        <dbReference type="Proteomes" id="UP000230750"/>
    </source>
</evidence>
<dbReference type="STRING" id="307972.A0A2G8JI67"/>
<proteinExistence type="predicted"/>
<keyword evidence="2" id="KW-1185">Reference proteome</keyword>
<dbReference type="Proteomes" id="UP000230750">
    <property type="component" value="Unassembled WGS sequence"/>
</dbReference>
<dbReference type="EMBL" id="MRZV01001908">
    <property type="protein sequence ID" value="PIK35419.1"/>
    <property type="molecule type" value="Genomic_DNA"/>
</dbReference>
<dbReference type="OrthoDB" id="514167at2759"/>
<dbReference type="PANTHER" id="PTHR15924">
    <property type="entry name" value="CLE"/>
    <property type="match status" value="1"/>
</dbReference>
<organism evidence="1 2">
    <name type="scientific">Stichopus japonicus</name>
    <name type="common">Sea cucumber</name>
    <dbReference type="NCBI Taxonomy" id="307972"/>
    <lineage>
        <taxon>Eukaryota</taxon>
        <taxon>Metazoa</taxon>
        <taxon>Echinodermata</taxon>
        <taxon>Eleutherozoa</taxon>
        <taxon>Echinozoa</taxon>
        <taxon>Holothuroidea</taxon>
        <taxon>Aspidochirotacea</taxon>
        <taxon>Aspidochirotida</taxon>
        <taxon>Stichopodidae</taxon>
        <taxon>Apostichopus</taxon>
    </lineage>
</organism>
<name>A0A2G8JI67_STIJA</name>
<dbReference type="InterPro" id="IPR019265">
    <property type="entry name" value="RTRAF"/>
</dbReference>
<sequence>MFRRKFRALGYHKTDINLQDEQQWRNLIVWLEDQKIRMYKIEDRKRLRDTSTGNWSKAFSQYLDDLECTVDRSNRKTLCDWLLGVAVRTDYGENVEKYNTSQKVTSSNSDAVDDPFAQLDVNSADFKAGLLSICHLLKIPEHYDPITTLQAVSLLVKDRLSEEAQSAVMEEGEDFDLSNYEVGFETRDEVINNASCILRLLHIQELRDLQTKINEAIVCVQRITANPKTDQRLGKVGR</sequence>
<dbReference type="Pfam" id="PF10036">
    <property type="entry name" value="RLL"/>
    <property type="match status" value="1"/>
</dbReference>